<protein>
    <submittedName>
        <fullName evidence="2">Putative capsid morphogenesis protein</fullName>
    </submittedName>
</protein>
<feature type="domain" description="Phage head morphogenesis" evidence="1">
    <location>
        <begin position="161"/>
        <end position="289"/>
    </location>
</feature>
<dbReference type="InterPro" id="IPR006528">
    <property type="entry name" value="Phage_head_morphogenesis_dom"/>
</dbReference>
<dbReference type="EMBL" id="MT143894">
    <property type="protein sequence ID" value="QJB05089.1"/>
    <property type="molecule type" value="Genomic_DNA"/>
</dbReference>
<evidence type="ECO:0000259" key="1">
    <source>
        <dbReference type="Pfam" id="PF04233"/>
    </source>
</evidence>
<accession>A0A6M3M6D8</accession>
<name>A0A6M3M6D8_9ZZZZ</name>
<evidence type="ECO:0000313" key="3">
    <source>
        <dbReference type="EMBL" id="QJB05089.1"/>
    </source>
</evidence>
<gene>
    <name evidence="2" type="ORF">MM171A00157_0025</name>
    <name evidence="3" type="ORF">MM171B00143_0060</name>
</gene>
<organism evidence="2">
    <name type="scientific">viral metagenome</name>
    <dbReference type="NCBI Taxonomy" id="1070528"/>
    <lineage>
        <taxon>unclassified sequences</taxon>
        <taxon>metagenomes</taxon>
        <taxon>organismal metagenomes</taxon>
    </lineage>
</organism>
<dbReference type="EMBL" id="MT143702">
    <property type="protein sequence ID" value="QJB00856.1"/>
    <property type="molecule type" value="Genomic_DNA"/>
</dbReference>
<reference evidence="2" key="1">
    <citation type="submission" date="2020-03" db="EMBL/GenBank/DDBJ databases">
        <title>The deep terrestrial virosphere.</title>
        <authorList>
            <person name="Holmfeldt K."/>
            <person name="Nilsson E."/>
            <person name="Simone D."/>
            <person name="Lopez-Fernandez M."/>
            <person name="Wu X."/>
            <person name="de Brujin I."/>
            <person name="Lundin D."/>
            <person name="Andersson A."/>
            <person name="Bertilsson S."/>
            <person name="Dopson M."/>
        </authorList>
    </citation>
    <scope>NUCLEOTIDE SEQUENCE</scope>
    <source>
        <strain evidence="2">MM171A00157</strain>
        <strain evidence="3">MM171B00143</strain>
    </source>
</reference>
<evidence type="ECO:0000313" key="2">
    <source>
        <dbReference type="EMBL" id="QJB00856.1"/>
    </source>
</evidence>
<dbReference type="Pfam" id="PF04233">
    <property type="entry name" value="Phage_Mu_F"/>
    <property type="match status" value="1"/>
</dbReference>
<sequence>MEKTTSPLQALAETNQALLKKRAKSARPIRPKDTAERYYRGKLRALVQEMAKAVDAELTPILKAEYTADSPLVDRIIAALNRMAARFTGTAYANQAYRLAQSTLSMAEADSTAAFVSSVNRAVGVDMGRLMSGEGLQAYMDAAVAENVALIKSISSDYFSKIEQAVMGGMRAGESTTVIAKRIQAETGSTYKRAKLIARDQMAKANSDITRKRQQQAGIARFRWSTSKDERVSGNPAGKFPNAKVKCYQIARQDIGYGPGVYLIDKGAKYAGETALFPGRAHINCRCTLTPLIEGVDY</sequence>
<proteinExistence type="predicted"/>
<dbReference type="AlphaFoldDB" id="A0A6M3M6D8"/>